<dbReference type="RefSeq" id="WP_230843408.1">
    <property type="nucleotide sequence ID" value="NZ_CP063845.1"/>
</dbReference>
<dbReference type="Proteomes" id="UP001054846">
    <property type="component" value="Chromosome"/>
</dbReference>
<dbReference type="Gene3D" id="1.10.1200.10">
    <property type="entry name" value="ACP-like"/>
    <property type="match status" value="1"/>
</dbReference>
<dbReference type="InterPro" id="IPR036736">
    <property type="entry name" value="ACP-like_sf"/>
</dbReference>
<sequence>MNLNSIAHVLDQMHISFAELTVYSKLKADVGMDSLELIDFECFFEELFDVRLDWETMQADPSVQEVIDQALSKLSAGAVQTRCCHSALAA</sequence>
<evidence type="ECO:0000313" key="1">
    <source>
        <dbReference type="EMBL" id="UFP96163.1"/>
    </source>
</evidence>
<evidence type="ECO:0008006" key="3">
    <source>
        <dbReference type="Google" id="ProtNLM"/>
    </source>
</evidence>
<dbReference type="EMBL" id="CP063845">
    <property type="protein sequence ID" value="UFP96163.1"/>
    <property type="molecule type" value="Genomic_DNA"/>
</dbReference>
<reference evidence="1 2" key="1">
    <citation type="journal article" date="2021" name="Genome Biol. Evol.">
        <title>Complete Genome Sequencing of a Novel Gloeobacter Species from a Waterfall Cave in Mexico.</title>
        <authorList>
            <person name="Saw J.H."/>
            <person name="Cardona T."/>
            <person name="Montejano G."/>
        </authorList>
    </citation>
    <scope>NUCLEOTIDE SEQUENCE [LARGE SCALE GENOMIC DNA]</scope>
    <source>
        <strain evidence="1">MG652769</strain>
    </source>
</reference>
<gene>
    <name evidence="1" type="ORF">ISF26_08135</name>
</gene>
<dbReference type="SUPFAM" id="SSF47336">
    <property type="entry name" value="ACP-like"/>
    <property type="match status" value="1"/>
</dbReference>
<keyword evidence="2" id="KW-1185">Reference proteome</keyword>
<evidence type="ECO:0000313" key="2">
    <source>
        <dbReference type="Proteomes" id="UP001054846"/>
    </source>
</evidence>
<accession>A0ABY3PR22</accession>
<name>A0ABY3PR22_9CYAN</name>
<proteinExistence type="predicted"/>
<organism evidence="1 2">
    <name type="scientific">Gloeobacter morelensis MG652769</name>
    <dbReference type="NCBI Taxonomy" id="2781736"/>
    <lineage>
        <taxon>Bacteria</taxon>
        <taxon>Bacillati</taxon>
        <taxon>Cyanobacteriota</taxon>
        <taxon>Cyanophyceae</taxon>
        <taxon>Gloeobacterales</taxon>
        <taxon>Gloeobacteraceae</taxon>
        <taxon>Gloeobacter</taxon>
        <taxon>Gloeobacter morelensis</taxon>
    </lineage>
</organism>
<protein>
    <recommendedName>
        <fullName evidence="3">Carrier domain-containing protein</fullName>
    </recommendedName>
</protein>